<evidence type="ECO:0000256" key="1">
    <source>
        <dbReference type="ARBA" id="ARBA00022490"/>
    </source>
</evidence>
<keyword evidence="1 5" id="KW-0963">Cytoplasm</keyword>
<dbReference type="NCBIfam" id="TIGR00250">
    <property type="entry name" value="RNAse_H_YqgF"/>
    <property type="match status" value="1"/>
</dbReference>
<keyword evidence="3 5" id="KW-0540">Nuclease</keyword>
<dbReference type="SMART" id="SM00732">
    <property type="entry name" value="YqgFc"/>
    <property type="match status" value="1"/>
</dbReference>
<dbReference type="HAMAP" id="MF_00651">
    <property type="entry name" value="Nuclease_YqgF"/>
    <property type="match status" value="1"/>
</dbReference>
<dbReference type="InterPro" id="IPR037027">
    <property type="entry name" value="YqgF/RNaseH-like_dom_sf"/>
</dbReference>
<accession>A0A841H0P2</accession>
<comment type="function">
    <text evidence="5">Could be a nuclease involved in processing of the 5'-end of pre-16S rRNA.</text>
</comment>
<evidence type="ECO:0000313" key="8">
    <source>
        <dbReference type="Proteomes" id="UP000582837"/>
    </source>
</evidence>
<dbReference type="InterPro" id="IPR006641">
    <property type="entry name" value="YqgF/RNaseH-like_dom"/>
</dbReference>
<dbReference type="InterPro" id="IPR012337">
    <property type="entry name" value="RNaseH-like_sf"/>
</dbReference>
<dbReference type="PANTHER" id="PTHR33317">
    <property type="entry name" value="POLYNUCLEOTIDYL TRANSFERASE, RIBONUCLEASE H-LIKE SUPERFAMILY PROTEIN"/>
    <property type="match status" value="1"/>
</dbReference>
<protein>
    <recommendedName>
        <fullName evidence="5">Putative pre-16S rRNA nuclease</fullName>
        <ecNumber evidence="5">3.1.-.-</ecNumber>
    </recommendedName>
</protein>
<dbReference type="Proteomes" id="UP000582837">
    <property type="component" value="Unassembled WGS sequence"/>
</dbReference>
<name>A0A841H0P2_9BACT</name>
<dbReference type="GO" id="GO:0005829">
    <property type="term" value="C:cytosol"/>
    <property type="evidence" value="ECO:0007669"/>
    <property type="project" value="TreeGrafter"/>
</dbReference>
<comment type="subcellular location">
    <subcellularLocation>
        <location evidence="5">Cytoplasm</location>
    </subcellularLocation>
</comment>
<comment type="similarity">
    <text evidence="5">Belongs to the YqgF HJR family.</text>
</comment>
<dbReference type="Pfam" id="PF03652">
    <property type="entry name" value="RuvX"/>
    <property type="match status" value="1"/>
</dbReference>
<dbReference type="Gene3D" id="3.30.420.140">
    <property type="entry name" value="YqgF/RNase H-like domain"/>
    <property type="match status" value="1"/>
</dbReference>
<dbReference type="CDD" id="cd16964">
    <property type="entry name" value="YqgF"/>
    <property type="match status" value="1"/>
</dbReference>
<evidence type="ECO:0000259" key="6">
    <source>
        <dbReference type="SMART" id="SM00732"/>
    </source>
</evidence>
<evidence type="ECO:0000256" key="5">
    <source>
        <dbReference type="HAMAP-Rule" id="MF_00651"/>
    </source>
</evidence>
<proteinExistence type="inferred from homology"/>
<evidence type="ECO:0000256" key="2">
    <source>
        <dbReference type="ARBA" id="ARBA00022517"/>
    </source>
</evidence>
<keyword evidence="2 5" id="KW-0690">Ribosome biogenesis</keyword>
<organism evidence="7 8">
    <name type="scientific">Longimicrobium terrae</name>
    <dbReference type="NCBI Taxonomy" id="1639882"/>
    <lineage>
        <taxon>Bacteria</taxon>
        <taxon>Pseudomonadati</taxon>
        <taxon>Gemmatimonadota</taxon>
        <taxon>Longimicrobiia</taxon>
        <taxon>Longimicrobiales</taxon>
        <taxon>Longimicrobiaceae</taxon>
        <taxon>Longimicrobium</taxon>
    </lineage>
</organism>
<evidence type="ECO:0000256" key="3">
    <source>
        <dbReference type="ARBA" id="ARBA00022722"/>
    </source>
</evidence>
<dbReference type="RefSeq" id="WP_170034857.1">
    <property type="nucleotide sequence ID" value="NZ_JABDTL010000001.1"/>
</dbReference>
<dbReference type="InterPro" id="IPR005227">
    <property type="entry name" value="YqgF"/>
</dbReference>
<dbReference type="EC" id="3.1.-.-" evidence="5"/>
<feature type="domain" description="YqgF/RNase H-like" evidence="6">
    <location>
        <begin position="2"/>
        <end position="103"/>
    </location>
</feature>
<dbReference type="GO" id="GO:0004518">
    <property type="term" value="F:nuclease activity"/>
    <property type="evidence" value="ECO:0007669"/>
    <property type="project" value="UniProtKB-KW"/>
</dbReference>
<evidence type="ECO:0000256" key="4">
    <source>
        <dbReference type="ARBA" id="ARBA00022801"/>
    </source>
</evidence>
<dbReference type="GO" id="GO:0016788">
    <property type="term" value="F:hydrolase activity, acting on ester bonds"/>
    <property type="evidence" value="ECO:0007669"/>
    <property type="project" value="UniProtKB-UniRule"/>
</dbReference>
<dbReference type="PANTHER" id="PTHR33317:SF4">
    <property type="entry name" value="POLYNUCLEOTIDYL TRANSFERASE, RIBONUCLEASE H-LIKE SUPERFAMILY PROTEIN"/>
    <property type="match status" value="1"/>
</dbReference>
<comment type="caution">
    <text evidence="7">The sequence shown here is derived from an EMBL/GenBank/DDBJ whole genome shotgun (WGS) entry which is preliminary data.</text>
</comment>
<sequence length="151" mass="16643">MSRIIALDYGERRIGVALSDPTRTIASPLTTLQRRAGKRPPWPEIGALIAEQEVTEAVIGLPLPLSGFENEWVAEVRAFGAELERRTGLPVHWMDERMSSVQAERAVRGSGLRKGQREEKGRVDAAAAAVILTTYLALRRNQQINEAGAEE</sequence>
<dbReference type="GO" id="GO:0000967">
    <property type="term" value="P:rRNA 5'-end processing"/>
    <property type="evidence" value="ECO:0007669"/>
    <property type="project" value="UniProtKB-UniRule"/>
</dbReference>
<dbReference type="SUPFAM" id="SSF53098">
    <property type="entry name" value="Ribonuclease H-like"/>
    <property type="match status" value="1"/>
</dbReference>
<keyword evidence="4 5" id="KW-0378">Hydrolase</keyword>
<dbReference type="AlphaFoldDB" id="A0A841H0P2"/>
<dbReference type="EMBL" id="JACHIA010000009">
    <property type="protein sequence ID" value="MBB6071655.1"/>
    <property type="molecule type" value="Genomic_DNA"/>
</dbReference>
<gene>
    <name evidence="7" type="ORF">HNQ61_003283</name>
</gene>
<reference evidence="7 8" key="1">
    <citation type="submission" date="2020-08" db="EMBL/GenBank/DDBJ databases">
        <title>Genomic Encyclopedia of Type Strains, Phase IV (KMG-IV): sequencing the most valuable type-strain genomes for metagenomic binning, comparative biology and taxonomic classification.</title>
        <authorList>
            <person name="Goeker M."/>
        </authorList>
    </citation>
    <scope>NUCLEOTIDE SEQUENCE [LARGE SCALE GENOMIC DNA]</scope>
    <source>
        <strain evidence="7 8">DSM 29007</strain>
    </source>
</reference>
<evidence type="ECO:0000313" key="7">
    <source>
        <dbReference type="EMBL" id="MBB6071655.1"/>
    </source>
</evidence>
<keyword evidence="8" id="KW-1185">Reference proteome</keyword>